<dbReference type="GO" id="GO:0005737">
    <property type="term" value="C:cytoplasm"/>
    <property type="evidence" value="ECO:0007669"/>
    <property type="project" value="TreeGrafter"/>
</dbReference>
<sequence length="578" mass="65677">MKNQDLLGLSSANILNAEFEKKYHDVIAHFFSRDPKYWPIFQDKTIQSITQFRKTTSNDNDQLQRYSNGQQLFERLMTDTQIQQNINYPENDPNELLMLVSTLCKNWENPLAVENVIAMPSDPGVYGSILGLMGNPNMVYCEYSGVADALEKVTIKKVAKLVGYDPEVASGVFTQGGTMCNLYGYLFGLRKSMPNSKHLGMAADQDYRIINSQGGHYSNMTNLALLGVDVDNKTIRIKVSEDNTINLEHLERELRACFTVKCKVPTIMLTTGTTDTFGVDDVKGVCELRDRLCEEFEIPVKPHVHVDAAVGWPIIFFLEYDFSSNPLAINDVTLEGLRQNVEKFKHLKYADSITIDFHKWGYVPYTSSLVLVKNGNDFVALENDPENFTYFEHELEGQTHLQSTIECTRSGVGIFGAYSAMHYMGIEGYQTIIAHCLQNANYMRHQLLEMGNAKVIVPQNQGPSVGFKLYDPNLVKDPNVAFDLELTCSIDKEAYDFMVHNTQWHRKLFLQRGKEGLFTNWVDSIACSKYAKNNRYVYLPGEKAVFMNPNTERAHIDNFMKILTEMSQNMSSKKVAKI</sequence>
<dbReference type="InterPro" id="IPR015424">
    <property type="entry name" value="PyrdxlP-dep_Trfase"/>
</dbReference>
<dbReference type="InterPro" id="IPR015421">
    <property type="entry name" value="PyrdxlP-dep_Trfase_major"/>
</dbReference>
<keyword evidence="5 7" id="KW-0456">Lyase</keyword>
<dbReference type="PANTHER" id="PTHR45677:SF10">
    <property type="entry name" value="GLUTAMATE DECARBOXYLASE"/>
    <property type="match status" value="1"/>
</dbReference>
<proteinExistence type="inferred from homology"/>
<dbReference type="SUPFAM" id="SSF53383">
    <property type="entry name" value="PLP-dependent transferases"/>
    <property type="match status" value="1"/>
</dbReference>
<evidence type="ECO:0000256" key="6">
    <source>
        <dbReference type="PIRSR" id="PIRSR602129-50"/>
    </source>
</evidence>
<dbReference type="GO" id="GO:0030170">
    <property type="term" value="F:pyridoxal phosphate binding"/>
    <property type="evidence" value="ECO:0007669"/>
    <property type="project" value="InterPro"/>
</dbReference>
<evidence type="ECO:0000256" key="7">
    <source>
        <dbReference type="RuleBase" id="RU000382"/>
    </source>
</evidence>
<accession>A0A0G4QCG0</accession>
<protein>
    <submittedName>
        <fullName evidence="8">L-2,4-diaminobutyrate decarboxylase</fullName>
    </submittedName>
</protein>
<gene>
    <name evidence="8" type="primary">ddc</name>
    <name evidence="8" type="ORF">BN1804_02580</name>
</gene>
<evidence type="ECO:0000256" key="1">
    <source>
        <dbReference type="ARBA" id="ARBA00001933"/>
    </source>
</evidence>
<dbReference type="Gene3D" id="3.40.640.10">
    <property type="entry name" value="Type I PLP-dependent aspartate aminotransferase-like (Major domain)"/>
    <property type="match status" value="1"/>
</dbReference>
<dbReference type="RefSeq" id="WP_072064356.1">
    <property type="nucleotide sequence ID" value="NZ_CVRY01000005.1"/>
</dbReference>
<keyword evidence="3" id="KW-0210">Decarboxylase</keyword>
<evidence type="ECO:0000313" key="8">
    <source>
        <dbReference type="EMBL" id="CRL63617.1"/>
    </source>
</evidence>
<evidence type="ECO:0000256" key="5">
    <source>
        <dbReference type="ARBA" id="ARBA00023239"/>
    </source>
</evidence>
<dbReference type="AlphaFoldDB" id="A0A0G4QCG0"/>
<dbReference type="Proteomes" id="UP000183920">
    <property type="component" value="Unassembled WGS sequence"/>
</dbReference>
<feature type="modified residue" description="N6-(pyridoxal phosphate)lysine" evidence="6">
    <location>
        <position position="359"/>
    </location>
</feature>
<dbReference type="Pfam" id="PF00282">
    <property type="entry name" value="Pyridoxal_deC"/>
    <property type="match status" value="1"/>
</dbReference>
<dbReference type="PANTHER" id="PTHR45677">
    <property type="entry name" value="GLUTAMATE DECARBOXYLASE-RELATED"/>
    <property type="match status" value="1"/>
</dbReference>
<keyword evidence="4 6" id="KW-0663">Pyridoxal phosphate</keyword>
<evidence type="ECO:0000256" key="3">
    <source>
        <dbReference type="ARBA" id="ARBA00022793"/>
    </source>
</evidence>
<dbReference type="GO" id="GO:0004351">
    <property type="term" value="F:glutamate decarboxylase activity"/>
    <property type="evidence" value="ECO:0007669"/>
    <property type="project" value="TreeGrafter"/>
</dbReference>
<comment type="cofactor">
    <cofactor evidence="1 6 7">
        <name>pyridoxal 5'-phosphate</name>
        <dbReference type="ChEBI" id="CHEBI:597326"/>
    </cofactor>
</comment>
<dbReference type="InterPro" id="IPR002129">
    <property type="entry name" value="PyrdxlP-dep_de-COase"/>
</dbReference>
<evidence type="ECO:0000313" key="9">
    <source>
        <dbReference type="Proteomes" id="UP000183920"/>
    </source>
</evidence>
<dbReference type="GO" id="GO:0009449">
    <property type="term" value="P:gamma-aminobutyric acid biosynthetic process"/>
    <property type="evidence" value="ECO:0007669"/>
    <property type="project" value="TreeGrafter"/>
</dbReference>
<name>A0A0G4QCG0_9GAMM</name>
<evidence type="ECO:0000256" key="4">
    <source>
        <dbReference type="ARBA" id="ARBA00022898"/>
    </source>
</evidence>
<dbReference type="EMBL" id="CVRY01000005">
    <property type="protein sequence ID" value="CRL63617.1"/>
    <property type="molecule type" value="Genomic_DNA"/>
</dbReference>
<evidence type="ECO:0000256" key="2">
    <source>
        <dbReference type="ARBA" id="ARBA00009533"/>
    </source>
</evidence>
<reference evidence="9" key="1">
    <citation type="submission" date="2015-06" db="EMBL/GenBank/DDBJ databases">
        <authorList>
            <person name="Urmite Genomes"/>
        </authorList>
    </citation>
    <scope>NUCLEOTIDE SEQUENCE [LARGE SCALE GENOMIC DNA]</scope>
    <source>
        <strain evidence="9">CSUR P1867</strain>
    </source>
</reference>
<comment type="similarity">
    <text evidence="2 7">Belongs to the group II decarboxylase family.</text>
</comment>
<organism evidence="8 9">
    <name type="scientific">Proteus penneri</name>
    <dbReference type="NCBI Taxonomy" id="102862"/>
    <lineage>
        <taxon>Bacteria</taxon>
        <taxon>Pseudomonadati</taxon>
        <taxon>Pseudomonadota</taxon>
        <taxon>Gammaproteobacteria</taxon>
        <taxon>Enterobacterales</taxon>
        <taxon>Morganellaceae</taxon>
        <taxon>Proteus</taxon>
    </lineage>
</organism>